<keyword evidence="1" id="KW-0547">Nucleotide-binding</keyword>
<dbReference type="InterPro" id="IPR036183">
    <property type="entry name" value="YajQ-like_sf"/>
</dbReference>
<dbReference type="GO" id="GO:0005829">
    <property type="term" value="C:cytosol"/>
    <property type="evidence" value="ECO:0007669"/>
    <property type="project" value="TreeGrafter"/>
</dbReference>
<dbReference type="Pfam" id="PF04461">
    <property type="entry name" value="YajQ"/>
    <property type="match status" value="1"/>
</dbReference>
<gene>
    <name evidence="2" type="ORF">SHKM778_08050</name>
</gene>
<dbReference type="Gene3D" id="3.30.70.860">
    <property type="match status" value="1"/>
</dbReference>
<organism evidence="2">
    <name type="scientific">Streptomyces haneummycinicus</name>
    <dbReference type="NCBI Taxonomy" id="3074435"/>
    <lineage>
        <taxon>Bacteria</taxon>
        <taxon>Bacillati</taxon>
        <taxon>Actinomycetota</taxon>
        <taxon>Actinomycetes</taxon>
        <taxon>Kitasatosporales</taxon>
        <taxon>Streptomycetaceae</taxon>
        <taxon>Streptomyces</taxon>
    </lineage>
</organism>
<name>A0AAT9HAK1_9ACTN</name>
<dbReference type="AlphaFoldDB" id="A0AAT9HAK1"/>
<dbReference type="InterPro" id="IPR035571">
    <property type="entry name" value="UPF0234-like_C"/>
</dbReference>
<dbReference type="GO" id="GO:0000166">
    <property type="term" value="F:nucleotide binding"/>
    <property type="evidence" value="ECO:0007669"/>
    <property type="project" value="UniProtKB-KW"/>
</dbReference>
<reference evidence="2" key="1">
    <citation type="submission" date="2024-06" db="EMBL/GenBank/DDBJ databases">
        <authorList>
            <consortium name="consrtm"/>
            <person name="Uemura M."/>
            <person name="Terahara T."/>
        </authorList>
    </citation>
    <scope>NUCLEOTIDE SEQUENCE</scope>
    <source>
        <strain evidence="2">KM77-8</strain>
    </source>
</reference>
<evidence type="ECO:0000313" key="2">
    <source>
        <dbReference type="EMBL" id="BFO14417.1"/>
    </source>
</evidence>
<evidence type="ECO:0000256" key="1">
    <source>
        <dbReference type="ARBA" id="ARBA00022741"/>
    </source>
</evidence>
<dbReference type="PANTHER" id="PTHR30476:SF0">
    <property type="entry name" value="UPF0234 PROTEIN YAJQ"/>
    <property type="match status" value="1"/>
</dbReference>
<sequence length="42" mass="4828">MKAQVQGDELRVSPDSRDDLQTIIALLKGKDFEFALQFANYR</sequence>
<protein>
    <recommendedName>
        <fullName evidence="3">DUF520 family protein</fullName>
    </recommendedName>
</protein>
<reference evidence="2" key="2">
    <citation type="submission" date="2024-07" db="EMBL/GenBank/DDBJ databases">
        <title>Streptomyces haneummycinica sp. nov., a new antibiotic-producing actinobacterium isolated from marine sediment.</title>
        <authorList>
            <person name="Uemura M."/>
            <person name="Hamada M."/>
            <person name="Hirano S."/>
            <person name="Kobayashi K."/>
            <person name="Ohshiro T."/>
            <person name="Kobayashi T."/>
            <person name="Terahara T."/>
        </authorList>
    </citation>
    <scope>NUCLEOTIDE SEQUENCE</scope>
    <source>
        <strain evidence="2">KM77-8</strain>
    </source>
</reference>
<dbReference type="PANTHER" id="PTHR30476">
    <property type="entry name" value="UPF0234 PROTEIN YAJQ"/>
    <property type="match status" value="1"/>
</dbReference>
<dbReference type="EMBL" id="AP035768">
    <property type="protein sequence ID" value="BFO14417.1"/>
    <property type="molecule type" value="Genomic_DNA"/>
</dbReference>
<dbReference type="InterPro" id="IPR007551">
    <property type="entry name" value="YajQ/Smlt4090-like"/>
</dbReference>
<dbReference type="SUPFAM" id="SSF89963">
    <property type="entry name" value="YajQ-like"/>
    <property type="match status" value="1"/>
</dbReference>
<evidence type="ECO:0008006" key="3">
    <source>
        <dbReference type="Google" id="ProtNLM"/>
    </source>
</evidence>
<accession>A0AAT9HAK1</accession>
<proteinExistence type="predicted"/>